<evidence type="ECO:0008006" key="3">
    <source>
        <dbReference type="Google" id="ProtNLM"/>
    </source>
</evidence>
<dbReference type="SUPFAM" id="SSF48452">
    <property type="entry name" value="TPR-like"/>
    <property type="match status" value="1"/>
</dbReference>
<gene>
    <name evidence="1" type="ORF">GCM10010102_44310</name>
</gene>
<name>A0A8H9GUX2_9MICO</name>
<reference evidence="1" key="1">
    <citation type="journal article" date="2014" name="Int. J. Syst. Evol. Microbiol.">
        <title>Complete genome sequence of Corynebacterium casei LMG S-19264T (=DSM 44701T), isolated from a smear-ripened cheese.</title>
        <authorList>
            <consortium name="US DOE Joint Genome Institute (JGI-PGF)"/>
            <person name="Walter F."/>
            <person name="Albersmeier A."/>
            <person name="Kalinowski J."/>
            <person name="Ruckert C."/>
        </authorList>
    </citation>
    <scope>NUCLEOTIDE SEQUENCE</scope>
    <source>
        <strain evidence="1">JCM 3051</strain>
    </source>
</reference>
<dbReference type="AlphaFoldDB" id="A0A8H9GUX2"/>
<dbReference type="InterPro" id="IPR011990">
    <property type="entry name" value="TPR-like_helical_dom_sf"/>
</dbReference>
<keyword evidence="2" id="KW-1185">Reference proteome</keyword>
<evidence type="ECO:0000313" key="2">
    <source>
        <dbReference type="Proteomes" id="UP000655589"/>
    </source>
</evidence>
<dbReference type="Proteomes" id="UP000655589">
    <property type="component" value="Unassembled WGS sequence"/>
</dbReference>
<dbReference type="Gene3D" id="1.25.40.10">
    <property type="entry name" value="Tetratricopeptide repeat domain"/>
    <property type="match status" value="1"/>
</dbReference>
<proteinExistence type="predicted"/>
<sequence length="249" mass="25874">MTFSETARAAFRRGDDDLVARLARDEAERARAAGDDPTLVEALYLTSRLAVRAGDLDEAARVASDALAVAVGTGDRALEERPRHVLAGVTRMAGDLGRARVLYQESIDLNTELGDDRTVTSEVHNLAFTELGLGETAAARDRFAASRARIVAGAYRDLVPYAYVGAAAVAVADGDHARAARLAGLARRAFAELGQVPDPDDAAELAAVDAAVLGELGAEAVDAGRQEGAGLDPWTVLVDAAGRGAEPGA</sequence>
<dbReference type="EMBL" id="BMPT01000029">
    <property type="protein sequence ID" value="GGM43989.1"/>
    <property type="molecule type" value="Genomic_DNA"/>
</dbReference>
<reference evidence="1" key="2">
    <citation type="submission" date="2020-09" db="EMBL/GenBank/DDBJ databases">
        <authorList>
            <person name="Sun Q."/>
            <person name="Ohkuma M."/>
        </authorList>
    </citation>
    <scope>NUCLEOTIDE SEQUENCE</scope>
    <source>
        <strain evidence="1">JCM 3051</strain>
    </source>
</reference>
<organism evidence="1 2">
    <name type="scientific">Promicromonospora citrea</name>
    <dbReference type="NCBI Taxonomy" id="43677"/>
    <lineage>
        <taxon>Bacteria</taxon>
        <taxon>Bacillati</taxon>
        <taxon>Actinomycetota</taxon>
        <taxon>Actinomycetes</taxon>
        <taxon>Micrococcales</taxon>
        <taxon>Promicromonosporaceae</taxon>
        <taxon>Promicromonospora</taxon>
    </lineage>
</organism>
<comment type="caution">
    <text evidence="1">The sequence shown here is derived from an EMBL/GenBank/DDBJ whole genome shotgun (WGS) entry which is preliminary data.</text>
</comment>
<protein>
    <recommendedName>
        <fullName evidence="3">Tetratricopeptide repeat protein</fullName>
    </recommendedName>
</protein>
<evidence type="ECO:0000313" key="1">
    <source>
        <dbReference type="EMBL" id="GGM43989.1"/>
    </source>
</evidence>
<dbReference type="RefSeq" id="WP_171105343.1">
    <property type="nucleotide sequence ID" value="NZ_BMPT01000029.1"/>
</dbReference>
<accession>A0A8H9GUX2</accession>